<dbReference type="AlphaFoldDB" id="A0A660L6C5"/>
<dbReference type="GO" id="GO:0005829">
    <property type="term" value="C:cytosol"/>
    <property type="evidence" value="ECO:0007669"/>
    <property type="project" value="TreeGrafter"/>
</dbReference>
<evidence type="ECO:0000256" key="4">
    <source>
        <dbReference type="ARBA" id="ARBA00012086"/>
    </source>
</evidence>
<comment type="pathway">
    <text evidence="2 12">Amino-acid biosynthesis; L-lysine biosynthesis via DAP pathway; (S)-tetrahydrodipicolinate from L-aspartate: step 3/4.</text>
</comment>
<dbReference type="OrthoDB" id="9782828at2"/>
<dbReference type="InterPro" id="IPR005263">
    <property type="entry name" value="DapA"/>
</dbReference>
<feature type="site" description="Part of a proton relay during catalysis" evidence="12">
    <location>
        <position position="46"/>
    </location>
</feature>
<name>A0A660L6C5_9ACTN</name>
<dbReference type="InterPro" id="IPR002220">
    <property type="entry name" value="DapA-like"/>
</dbReference>
<evidence type="ECO:0000256" key="1">
    <source>
        <dbReference type="ARBA" id="ARBA00003294"/>
    </source>
</evidence>
<evidence type="ECO:0000256" key="2">
    <source>
        <dbReference type="ARBA" id="ARBA00005120"/>
    </source>
</evidence>
<dbReference type="PIRSF" id="PIRSF001365">
    <property type="entry name" value="DHDPS"/>
    <property type="match status" value="1"/>
</dbReference>
<dbReference type="PRINTS" id="PR00146">
    <property type="entry name" value="DHPICSNTHASE"/>
</dbReference>
<evidence type="ECO:0000313" key="16">
    <source>
        <dbReference type="EMBL" id="RKQ87483.1"/>
    </source>
</evidence>
<dbReference type="PANTHER" id="PTHR12128:SF66">
    <property type="entry name" value="4-HYDROXY-2-OXOGLUTARATE ALDOLASE, MITOCHONDRIAL"/>
    <property type="match status" value="1"/>
</dbReference>
<feature type="binding site" evidence="12 15">
    <location>
        <position position="47"/>
    </location>
    <ligand>
        <name>pyruvate</name>
        <dbReference type="ChEBI" id="CHEBI:15361"/>
    </ligand>
</feature>
<evidence type="ECO:0000256" key="5">
    <source>
        <dbReference type="ARBA" id="ARBA00022490"/>
    </source>
</evidence>
<evidence type="ECO:0000256" key="15">
    <source>
        <dbReference type="PIRSR" id="PIRSR001365-2"/>
    </source>
</evidence>
<comment type="subunit">
    <text evidence="12">Homotetramer; dimer of dimers.</text>
</comment>
<keyword evidence="6 12" id="KW-0028">Amino-acid biosynthesis</keyword>
<dbReference type="GO" id="GO:0019877">
    <property type="term" value="P:diaminopimelate biosynthetic process"/>
    <property type="evidence" value="ECO:0007669"/>
    <property type="project" value="UniProtKB-UniRule"/>
</dbReference>
<comment type="caution">
    <text evidence="12">Was originally thought to be a dihydrodipicolinate synthase (DHDPS), catalyzing the condensation of (S)-aspartate-beta-semialdehyde [(S)-ASA] and pyruvate to dihydrodipicolinate (DHDP). However, it was shown in E.coli that the product of the enzymatic reaction is not dihydrodipicolinate but in fact (4S)-4-hydroxy-2,3,4,5-tetrahydro-(2S)-dipicolinic acid (HTPA), and that the consecutive dehydration reaction leading to DHDP is not spontaneous but catalyzed by DapB.</text>
</comment>
<keyword evidence="10 12" id="KW-0704">Schiff base</keyword>
<keyword evidence="5 12" id="KW-0963">Cytoplasm</keyword>
<evidence type="ECO:0000256" key="7">
    <source>
        <dbReference type="ARBA" id="ARBA00022915"/>
    </source>
</evidence>
<dbReference type="NCBIfam" id="TIGR00674">
    <property type="entry name" value="dapA"/>
    <property type="match status" value="1"/>
</dbReference>
<dbReference type="Gene3D" id="3.20.20.70">
    <property type="entry name" value="Aldolase class I"/>
    <property type="match status" value="1"/>
</dbReference>
<feature type="active site" description="Proton donor/acceptor" evidence="12 14">
    <location>
        <position position="136"/>
    </location>
</feature>
<evidence type="ECO:0000256" key="10">
    <source>
        <dbReference type="ARBA" id="ARBA00023270"/>
    </source>
</evidence>
<organism evidence="16 17">
    <name type="scientific">Solirubrobacter pauli</name>
    <dbReference type="NCBI Taxonomy" id="166793"/>
    <lineage>
        <taxon>Bacteria</taxon>
        <taxon>Bacillati</taxon>
        <taxon>Actinomycetota</taxon>
        <taxon>Thermoleophilia</taxon>
        <taxon>Solirubrobacterales</taxon>
        <taxon>Solirubrobacteraceae</taxon>
        <taxon>Solirubrobacter</taxon>
    </lineage>
</organism>
<dbReference type="UniPathway" id="UPA00034">
    <property type="reaction ID" value="UER00017"/>
</dbReference>
<dbReference type="EMBL" id="RBIL01000002">
    <property type="protein sequence ID" value="RKQ87483.1"/>
    <property type="molecule type" value="Genomic_DNA"/>
</dbReference>
<evidence type="ECO:0000256" key="3">
    <source>
        <dbReference type="ARBA" id="ARBA00007592"/>
    </source>
</evidence>
<comment type="function">
    <text evidence="1 12">Catalyzes the condensation of (S)-aspartate-beta-semialdehyde [(S)-ASA] and pyruvate to 4-hydroxy-tetrahydrodipicolinate (HTPA).</text>
</comment>
<dbReference type="GO" id="GO:0008840">
    <property type="term" value="F:4-hydroxy-tetrahydrodipicolinate synthase activity"/>
    <property type="evidence" value="ECO:0007669"/>
    <property type="project" value="UniProtKB-UniRule"/>
</dbReference>
<proteinExistence type="inferred from homology"/>
<feature type="site" description="Part of a proton relay during catalysis" evidence="12">
    <location>
        <position position="109"/>
    </location>
</feature>
<comment type="similarity">
    <text evidence="3 12 13">Belongs to the DapA family.</text>
</comment>
<protein>
    <recommendedName>
        <fullName evidence="4 12">4-hydroxy-tetrahydrodipicolinate synthase</fullName>
        <shortName evidence="12">HTPA synthase</shortName>
        <ecNumber evidence="4 12">4.3.3.7</ecNumber>
    </recommendedName>
</protein>
<accession>A0A660L6C5</accession>
<dbReference type="PROSITE" id="PS00665">
    <property type="entry name" value="DHDPS_1"/>
    <property type="match status" value="1"/>
</dbReference>
<dbReference type="InterPro" id="IPR020624">
    <property type="entry name" value="Schiff_base-form_aldolases_CS"/>
</dbReference>
<dbReference type="RefSeq" id="WP_121256086.1">
    <property type="nucleotide sequence ID" value="NZ_RBIL01000002.1"/>
</dbReference>
<comment type="catalytic activity">
    <reaction evidence="11 12">
        <text>L-aspartate 4-semialdehyde + pyruvate = (2S,4S)-4-hydroxy-2,3,4,5-tetrahydrodipicolinate + H2O + H(+)</text>
        <dbReference type="Rhea" id="RHEA:34171"/>
        <dbReference type="ChEBI" id="CHEBI:15361"/>
        <dbReference type="ChEBI" id="CHEBI:15377"/>
        <dbReference type="ChEBI" id="CHEBI:15378"/>
        <dbReference type="ChEBI" id="CHEBI:67139"/>
        <dbReference type="ChEBI" id="CHEBI:537519"/>
        <dbReference type="EC" id="4.3.3.7"/>
    </reaction>
</comment>
<keyword evidence="7 12" id="KW-0220">Diaminopimelate biosynthesis</keyword>
<dbReference type="SUPFAM" id="SSF51569">
    <property type="entry name" value="Aldolase"/>
    <property type="match status" value="1"/>
</dbReference>
<evidence type="ECO:0000256" key="9">
    <source>
        <dbReference type="ARBA" id="ARBA00023239"/>
    </source>
</evidence>
<dbReference type="PANTHER" id="PTHR12128">
    <property type="entry name" value="DIHYDRODIPICOLINATE SYNTHASE"/>
    <property type="match status" value="1"/>
</dbReference>
<evidence type="ECO:0000256" key="13">
    <source>
        <dbReference type="PIRNR" id="PIRNR001365"/>
    </source>
</evidence>
<feature type="active site" description="Schiff-base intermediate with substrate" evidence="12 14">
    <location>
        <position position="164"/>
    </location>
</feature>
<dbReference type="Proteomes" id="UP000278962">
    <property type="component" value="Unassembled WGS sequence"/>
</dbReference>
<keyword evidence="8 12" id="KW-0457">Lysine biosynthesis</keyword>
<dbReference type="InterPro" id="IPR013785">
    <property type="entry name" value="Aldolase_TIM"/>
</dbReference>
<evidence type="ECO:0000256" key="6">
    <source>
        <dbReference type="ARBA" id="ARBA00022605"/>
    </source>
</evidence>
<dbReference type="CDD" id="cd00950">
    <property type="entry name" value="DHDPS"/>
    <property type="match status" value="1"/>
</dbReference>
<dbReference type="Pfam" id="PF00701">
    <property type="entry name" value="DHDPS"/>
    <property type="match status" value="1"/>
</dbReference>
<keyword evidence="9 12" id="KW-0456">Lyase</keyword>
<evidence type="ECO:0000256" key="8">
    <source>
        <dbReference type="ARBA" id="ARBA00023154"/>
    </source>
</evidence>
<dbReference type="SMART" id="SM01130">
    <property type="entry name" value="DHDPS"/>
    <property type="match status" value="1"/>
</dbReference>
<evidence type="ECO:0000256" key="14">
    <source>
        <dbReference type="PIRSR" id="PIRSR001365-1"/>
    </source>
</evidence>
<dbReference type="HAMAP" id="MF_00418">
    <property type="entry name" value="DapA"/>
    <property type="match status" value="1"/>
</dbReference>
<evidence type="ECO:0000313" key="17">
    <source>
        <dbReference type="Proteomes" id="UP000278962"/>
    </source>
</evidence>
<keyword evidence="17" id="KW-1185">Reference proteome</keyword>
<sequence>MRPYEGLLTAMITPFRADGSVDEEGAVAIGRHLLANGSHGLVVAGTTGEAATMTDEEHLGLIALIASELGDEATVVGGTGSNDTRHAVHLTEKAVEAGVDAVLSVTPYYNKPNRRGIIAHFREVAKAAGDTPVILYNIPGRCVVNMPPDLLAELAQIENIEAVKQANSDELQLIDGLAVMAGNDDIYGKCLEIGGTGGICVASHVVGPEMRKMYEEPDNRAEIDASLQEIYEAMFVTASPAPVKAALEMLGQPAGALRLPLVECDEQERQTVYNALAQHGLLAEVSAR</sequence>
<feature type="binding site" evidence="12 15">
    <location>
        <position position="199"/>
    </location>
    <ligand>
        <name>pyruvate</name>
        <dbReference type="ChEBI" id="CHEBI:15361"/>
    </ligand>
</feature>
<dbReference type="GO" id="GO:0009089">
    <property type="term" value="P:lysine biosynthetic process via diaminopimelate"/>
    <property type="evidence" value="ECO:0007669"/>
    <property type="project" value="UniProtKB-UniRule"/>
</dbReference>
<comment type="subcellular location">
    <subcellularLocation>
        <location evidence="12">Cytoplasm</location>
    </subcellularLocation>
</comment>
<gene>
    <name evidence="12" type="primary">dapA</name>
    <name evidence="16" type="ORF">C8N24_5506</name>
</gene>
<evidence type="ECO:0000256" key="11">
    <source>
        <dbReference type="ARBA" id="ARBA00047836"/>
    </source>
</evidence>
<dbReference type="EC" id="4.3.3.7" evidence="4 12"/>
<comment type="caution">
    <text evidence="16">The sequence shown here is derived from an EMBL/GenBank/DDBJ whole genome shotgun (WGS) entry which is preliminary data.</text>
</comment>
<reference evidence="16 17" key="1">
    <citation type="submission" date="2018-10" db="EMBL/GenBank/DDBJ databases">
        <title>Genomic Encyclopedia of Archaeal and Bacterial Type Strains, Phase II (KMG-II): from individual species to whole genera.</title>
        <authorList>
            <person name="Goeker M."/>
        </authorList>
    </citation>
    <scope>NUCLEOTIDE SEQUENCE [LARGE SCALE GENOMIC DNA]</scope>
    <source>
        <strain evidence="16 17">DSM 14954</strain>
    </source>
</reference>
<evidence type="ECO:0000256" key="12">
    <source>
        <dbReference type="HAMAP-Rule" id="MF_00418"/>
    </source>
</evidence>